<proteinExistence type="predicted"/>
<sequence length="72" mass="8241">TVNVIDNLSCQVDGKEMADIFRKSPALWKLYETVNNHPKLVGWRSSDAFKKLEETTKLVYKDPMAALAKKEE</sequence>
<evidence type="ECO:0000313" key="2">
    <source>
        <dbReference type="Proteomes" id="UP000780801"/>
    </source>
</evidence>
<feature type="non-terminal residue" evidence="1">
    <location>
        <position position="1"/>
    </location>
</feature>
<reference evidence="1" key="1">
    <citation type="journal article" date="2020" name="Fungal Divers.">
        <title>Resolving the Mortierellaceae phylogeny through synthesis of multi-gene phylogenetics and phylogenomics.</title>
        <authorList>
            <person name="Vandepol N."/>
            <person name="Liber J."/>
            <person name="Desiro A."/>
            <person name="Na H."/>
            <person name="Kennedy M."/>
            <person name="Barry K."/>
            <person name="Grigoriev I.V."/>
            <person name="Miller A.N."/>
            <person name="O'Donnell K."/>
            <person name="Stajich J.E."/>
            <person name="Bonito G."/>
        </authorList>
    </citation>
    <scope>NUCLEOTIDE SEQUENCE</scope>
    <source>
        <strain evidence="1">KOD1015</strain>
    </source>
</reference>
<organism evidence="1 2">
    <name type="scientific">Lunasporangiospora selenospora</name>
    <dbReference type="NCBI Taxonomy" id="979761"/>
    <lineage>
        <taxon>Eukaryota</taxon>
        <taxon>Fungi</taxon>
        <taxon>Fungi incertae sedis</taxon>
        <taxon>Mucoromycota</taxon>
        <taxon>Mortierellomycotina</taxon>
        <taxon>Mortierellomycetes</taxon>
        <taxon>Mortierellales</taxon>
        <taxon>Mortierellaceae</taxon>
        <taxon>Lunasporangiospora</taxon>
    </lineage>
</organism>
<protein>
    <submittedName>
        <fullName evidence="1">Uncharacterized protein</fullName>
    </submittedName>
</protein>
<comment type="caution">
    <text evidence="1">The sequence shown here is derived from an EMBL/GenBank/DDBJ whole genome shotgun (WGS) entry which is preliminary data.</text>
</comment>
<accession>A0A9P6JXQ1</accession>
<dbReference type="EMBL" id="JAABOA010007916">
    <property type="protein sequence ID" value="KAF9536793.1"/>
    <property type="molecule type" value="Genomic_DNA"/>
</dbReference>
<keyword evidence="2" id="KW-1185">Reference proteome</keyword>
<name>A0A9P6JXQ1_9FUNG</name>
<gene>
    <name evidence="1" type="ORF">BGW38_010125</name>
</gene>
<dbReference type="Proteomes" id="UP000780801">
    <property type="component" value="Unassembled WGS sequence"/>
</dbReference>
<evidence type="ECO:0000313" key="1">
    <source>
        <dbReference type="EMBL" id="KAF9536793.1"/>
    </source>
</evidence>
<dbReference type="AlphaFoldDB" id="A0A9P6JXQ1"/>